<dbReference type="InterPro" id="IPR023753">
    <property type="entry name" value="FAD/NAD-binding_dom"/>
</dbReference>
<gene>
    <name evidence="6" type="ORF">RAMLITH_09175</name>
</gene>
<dbReference type="GO" id="GO:0016491">
    <property type="term" value="F:oxidoreductase activity"/>
    <property type="evidence" value="ECO:0007669"/>
    <property type="project" value="InterPro"/>
</dbReference>
<keyword evidence="7" id="KW-1185">Reference proteome</keyword>
<evidence type="ECO:0000256" key="4">
    <source>
        <dbReference type="ARBA" id="ARBA00022827"/>
    </source>
</evidence>
<evidence type="ECO:0000313" key="6">
    <source>
        <dbReference type="EMBL" id="NKE65990.1"/>
    </source>
</evidence>
<comment type="similarity">
    <text evidence="2">Belongs to the FAD-dependent oxidoreductase family.</text>
</comment>
<organism evidence="6 7">
    <name type="scientific">Ramlibacter lithotrophicus</name>
    <dbReference type="NCBI Taxonomy" id="2606681"/>
    <lineage>
        <taxon>Bacteria</taxon>
        <taxon>Pseudomonadati</taxon>
        <taxon>Pseudomonadota</taxon>
        <taxon>Betaproteobacteria</taxon>
        <taxon>Burkholderiales</taxon>
        <taxon>Comamonadaceae</taxon>
        <taxon>Ramlibacter</taxon>
    </lineage>
</organism>
<dbReference type="PRINTS" id="PR00469">
    <property type="entry name" value="PNDRDTASEII"/>
</dbReference>
<accession>A0A7X6DF27</accession>
<feature type="domain" description="FAD/NAD(P)-binding" evidence="5">
    <location>
        <begin position="4"/>
        <end position="290"/>
    </location>
</feature>
<protein>
    <submittedName>
        <fullName evidence="6">NAD(P)/FAD-dependent oxidoreductase</fullName>
    </submittedName>
</protein>
<comment type="caution">
    <text evidence="6">The sequence shown here is derived from an EMBL/GenBank/DDBJ whole genome shotgun (WGS) entry which is preliminary data.</text>
</comment>
<proteinExistence type="inferred from homology"/>
<dbReference type="SUPFAM" id="SSF51905">
    <property type="entry name" value="FAD/NAD(P)-binding domain"/>
    <property type="match status" value="1"/>
</dbReference>
<evidence type="ECO:0000313" key="7">
    <source>
        <dbReference type="Proteomes" id="UP000521868"/>
    </source>
</evidence>
<evidence type="ECO:0000256" key="3">
    <source>
        <dbReference type="ARBA" id="ARBA00022630"/>
    </source>
</evidence>
<dbReference type="PANTHER" id="PTHR43429">
    <property type="entry name" value="PYRIDINE NUCLEOTIDE-DISULFIDE OXIDOREDUCTASE DOMAIN-CONTAINING"/>
    <property type="match status" value="1"/>
</dbReference>
<reference evidence="6 7" key="1">
    <citation type="journal article" date="2020" name="Nature">
        <title>Bacterial chemolithoautotrophy via manganese oxidation.</title>
        <authorList>
            <person name="Yu H."/>
            <person name="Leadbetter J.R."/>
        </authorList>
    </citation>
    <scope>NUCLEOTIDE SEQUENCE [LARGE SCALE GENOMIC DNA]</scope>
    <source>
        <strain evidence="6 7">RBP-1</strain>
    </source>
</reference>
<keyword evidence="3" id="KW-0285">Flavoprotein</keyword>
<dbReference type="Proteomes" id="UP000521868">
    <property type="component" value="Unassembled WGS sequence"/>
</dbReference>
<comment type="cofactor">
    <cofactor evidence="1">
        <name>FAD</name>
        <dbReference type="ChEBI" id="CHEBI:57692"/>
    </cofactor>
</comment>
<evidence type="ECO:0000256" key="2">
    <source>
        <dbReference type="ARBA" id="ARBA00006442"/>
    </source>
</evidence>
<dbReference type="PRINTS" id="PR00368">
    <property type="entry name" value="FADPNR"/>
</dbReference>
<name>A0A7X6DF27_9BURK</name>
<sequence length="426" mass="45155">MTQHHLILGAGPAGVIAAETIRKHRPADAITIVGDEPEPPYSRMAIPYLLAGQIGEAGTWLRKGAGHYEALRINLAPGRATALDAAARIVTLSDGRQLGFDTLLIATGSTPLQPPIPGINLPGVHPCWTLADARQIAGLAVKGARVLQMGAGFIGCIIMEALAARGVQLSVVEMGDRMVPRMMGATAGGMIKEWCQRKGVQVFTATRVEAISPGAPLSVRLSNGERVTADLVISATGVKPAIGFLEGTPIRCKQGILTDWRMQTNVPGIYAAGDCAEAFDKLSGRHVVSAIQPNAADQARVAALNMAGMPAELAGVTQINVLDTLGLVSASFGEWQGVAGGDHVELTDRTAARHLNLQFKDDVMVGCNSVGWTDHVGVLRGLVEGQVRLGTWKDRLKEDPTRLMEAYLASAQAQGRWQGALDDRRR</sequence>
<dbReference type="RefSeq" id="WP_168107063.1">
    <property type="nucleotide sequence ID" value="NZ_VTOX01000002.1"/>
</dbReference>
<dbReference type="InterPro" id="IPR036188">
    <property type="entry name" value="FAD/NAD-bd_sf"/>
</dbReference>
<dbReference type="AlphaFoldDB" id="A0A7X6DF27"/>
<dbReference type="Gene3D" id="3.50.50.60">
    <property type="entry name" value="FAD/NAD(P)-binding domain"/>
    <property type="match status" value="2"/>
</dbReference>
<evidence type="ECO:0000256" key="1">
    <source>
        <dbReference type="ARBA" id="ARBA00001974"/>
    </source>
</evidence>
<dbReference type="InterPro" id="IPR050260">
    <property type="entry name" value="FAD-bd_OxRdtase"/>
</dbReference>
<evidence type="ECO:0000259" key="5">
    <source>
        <dbReference type="Pfam" id="PF07992"/>
    </source>
</evidence>
<dbReference type="Pfam" id="PF07992">
    <property type="entry name" value="Pyr_redox_2"/>
    <property type="match status" value="1"/>
</dbReference>
<keyword evidence="4" id="KW-0274">FAD</keyword>
<dbReference type="EMBL" id="VTOX01000002">
    <property type="protein sequence ID" value="NKE65990.1"/>
    <property type="molecule type" value="Genomic_DNA"/>
</dbReference>
<dbReference type="PANTHER" id="PTHR43429:SF3">
    <property type="entry name" value="NITRITE REDUCTASE [NAD(P)H]"/>
    <property type="match status" value="1"/>
</dbReference>